<dbReference type="PANTHER" id="PTHR11062">
    <property type="entry name" value="EXOSTOSIN HEPARAN SULFATE GLYCOSYLTRANSFERASE -RELATED"/>
    <property type="match status" value="1"/>
</dbReference>
<evidence type="ECO:0000313" key="4">
    <source>
        <dbReference type="EMBL" id="CAJ1377476.1"/>
    </source>
</evidence>
<protein>
    <recommendedName>
        <fullName evidence="3">Exostosin GT47 domain-containing protein</fullName>
    </recommendedName>
</protein>
<name>A0AA36MMK8_9DINO</name>
<keyword evidence="5" id="KW-1185">Reference proteome</keyword>
<comment type="caution">
    <text evidence="4">The sequence shown here is derived from an EMBL/GenBank/DDBJ whole genome shotgun (WGS) entry which is preliminary data.</text>
</comment>
<proteinExistence type="inferred from homology"/>
<feature type="signal peptide" evidence="2">
    <location>
        <begin position="1"/>
        <end position="17"/>
    </location>
</feature>
<gene>
    <name evidence="4" type="ORF">EVOR1521_LOCUS6260</name>
</gene>
<evidence type="ECO:0000313" key="5">
    <source>
        <dbReference type="Proteomes" id="UP001178507"/>
    </source>
</evidence>
<dbReference type="InterPro" id="IPR040911">
    <property type="entry name" value="Exostosin_GT47"/>
</dbReference>
<dbReference type="Pfam" id="PF03016">
    <property type="entry name" value="Exostosin_GT47"/>
    <property type="match status" value="1"/>
</dbReference>
<dbReference type="AlphaFoldDB" id="A0AA36MMK8"/>
<keyword evidence="2" id="KW-0732">Signal</keyword>
<dbReference type="EMBL" id="CAUJNA010000465">
    <property type="protein sequence ID" value="CAJ1377476.1"/>
    <property type="molecule type" value="Genomic_DNA"/>
</dbReference>
<feature type="domain" description="Exostosin GT47" evidence="3">
    <location>
        <begin position="178"/>
        <end position="455"/>
    </location>
</feature>
<dbReference type="GO" id="GO:0016757">
    <property type="term" value="F:glycosyltransferase activity"/>
    <property type="evidence" value="ECO:0007669"/>
    <property type="project" value="InterPro"/>
</dbReference>
<evidence type="ECO:0000256" key="2">
    <source>
        <dbReference type="SAM" id="SignalP"/>
    </source>
</evidence>
<dbReference type="Proteomes" id="UP001178507">
    <property type="component" value="Unassembled WGS sequence"/>
</dbReference>
<comment type="similarity">
    <text evidence="1">Belongs to the glycosyltransferase 47 family.</text>
</comment>
<accession>A0AA36MMK8</accession>
<sequence>MVCPYFAMCGLVLAGSAQPLSRAPFMECKGTALLLRTLAMLPLPFPMTLCACEVIKRSTWENVHILVDKWPDIDLPHSRVIRKVLWAITHNQMLEQHAEDCGFALLVILLVALRAIDYDDGAEGARSAYLYLTQSLLPKLEPHFEAAALDGWKPDLTDLRIYPFLMGLRQHDCHGTMLKIYVYKLPELTRGVLHCHHGQWGIEALIPHWLRQGSCLTTNHEEADYFFVPWHTWCDRIVHKMNQSRREVSAVYIDLMKRKQELLPHWTKNEGHDHVFIFSDQGMNFFPEWRDYIPHSMFVVTEALTPRCGPSCFNAWKDFTVPGHTDYFRYRRMAMFNLPTDQRTLLLNFHGRHPGLNDLYKNNYVRGNIIRVFDGLEGVSVGGFTDDYFERMGASHFCLVPMGTSSWTNHLYEAFHAGCIPVILSDGFKVPFESFLDWPSFSVKWPMTDVSKNLHKFLLDTPLWLLRKMKAAVDAHACWFDWHQVSEPAQACSPYLGILRELERKKPAMPRTSGPFWQHEEKL</sequence>
<organism evidence="4 5">
    <name type="scientific">Effrenium voratum</name>
    <dbReference type="NCBI Taxonomy" id="2562239"/>
    <lineage>
        <taxon>Eukaryota</taxon>
        <taxon>Sar</taxon>
        <taxon>Alveolata</taxon>
        <taxon>Dinophyceae</taxon>
        <taxon>Suessiales</taxon>
        <taxon>Symbiodiniaceae</taxon>
        <taxon>Effrenium</taxon>
    </lineage>
</organism>
<reference evidence="4" key="1">
    <citation type="submission" date="2023-08" db="EMBL/GenBank/DDBJ databases">
        <authorList>
            <person name="Chen Y."/>
            <person name="Shah S."/>
            <person name="Dougan E. K."/>
            <person name="Thang M."/>
            <person name="Chan C."/>
        </authorList>
    </citation>
    <scope>NUCLEOTIDE SEQUENCE</scope>
</reference>
<dbReference type="PANTHER" id="PTHR11062:SF281">
    <property type="entry name" value="EXOSTOSIN-LIKE 2"/>
    <property type="match status" value="1"/>
</dbReference>
<feature type="chain" id="PRO_5041366080" description="Exostosin GT47 domain-containing protein" evidence="2">
    <location>
        <begin position="18"/>
        <end position="523"/>
    </location>
</feature>
<evidence type="ECO:0000256" key="1">
    <source>
        <dbReference type="ARBA" id="ARBA00010271"/>
    </source>
</evidence>
<evidence type="ECO:0000259" key="3">
    <source>
        <dbReference type="Pfam" id="PF03016"/>
    </source>
</evidence>
<dbReference type="InterPro" id="IPR004263">
    <property type="entry name" value="Exostosin"/>
</dbReference>